<dbReference type="InterPro" id="IPR047575">
    <property type="entry name" value="Sm"/>
</dbReference>
<dbReference type="GO" id="GO:0006397">
    <property type="term" value="P:mRNA processing"/>
    <property type="evidence" value="ECO:0007669"/>
    <property type="project" value="UniProtKB-KW"/>
</dbReference>
<evidence type="ECO:0000259" key="9">
    <source>
        <dbReference type="PROSITE" id="PS51513"/>
    </source>
</evidence>
<dbReference type="PANTHER" id="PTHR13586">
    <property type="entry name" value="SCD6 PROTEIN-RELATED"/>
    <property type="match status" value="1"/>
</dbReference>
<gene>
    <name evidence="11" type="ORF">ILEXP_LOCUS6157</name>
</gene>
<organism evidence="11 12">
    <name type="scientific">Ilex paraguariensis</name>
    <name type="common">yerba mate</name>
    <dbReference type="NCBI Taxonomy" id="185542"/>
    <lineage>
        <taxon>Eukaryota</taxon>
        <taxon>Viridiplantae</taxon>
        <taxon>Streptophyta</taxon>
        <taxon>Embryophyta</taxon>
        <taxon>Tracheophyta</taxon>
        <taxon>Spermatophyta</taxon>
        <taxon>Magnoliopsida</taxon>
        <taxon>eudicotyledons</taxon>
        <taxon>Gunneridae</taxon>
        <taxon>Pentapetalae</taxon>
        <taxon>asterids</taxon>
        <taxon>campanulids</taxon>
        <taxon>Aquifoliales</taxon>
        <taxon>Aquifoliaceae</taxon>
        <taxon>Ilex</taxon>
    </lineage>
</organism>
<dbReference type="EMBL" id="CAUOFW020000917">
    <property type="protein sequence ID" value="CAK9138801.1"/>
    <property type="molecule type" value="Genomic_DNA"/>
</dbReference>
<dbReference type="InterPro" id="IPR010920">
    <property type="entry name" value="LSM_dom_sf"/>
</dbReference>
<dbReference type="InterPro" id="IPR019050">
    <property type="entry name" value="FDF_dom"/>
</dbReference>
<dbReference type="CDD" id="cd01736">
    <property type="entry name" value="LSm14_N"/>
    <property type="match status" value="1"/>
</dbReference>
<dbReference type="PROSITE" id="PS51512">
    <property type="entry name" value="DFDF"/>
    <property type="match status" value="1"/>
</dbReference>
<dbReference type="SMART" id="SM01271">
    <property type="entry name" value="LSM14"/>
    <property type="match status" value="1"/>
</dbReference>
<dbReference type="SMART" id="SM01199">
    <property type="entry name" value="FDF"/>
    <property type="match status" value="1"/>
</dbReference>
<evidence type="ECO:0000259" key="10">
    <source>
        <dbReference type="PROSITE" id="PS52002"/>
    </source>
</evidence>
<reference evidence="11 12" key="1">
    <citation type="submission" date="2024-02" db="EMBL/GenBank/DDBJ databases">
        <authorList>
            <person name="Vignale AGUSTIN F."/>
            <person name="Sosa J E."/>
            <person name="Modenutti C."/>
        </authorList>
    </citation>
    <scope>NUCLEOTIDE SEQUENCE [LARGE SCALE GENOMIC DNA]</scope>
</reference>
<dbReference type="InterPro" id="IPR025762">
    <property type="entry name" value="DFDF"/>
</dbReference>
<dbReference type="SUPFAM" id="SSF50182">
    <property type="entry name" value="Sm-like ribonucleoproteins"/>
    <property type="match status" value="1"/>
</dbReference>
<dbReference type="FunFam" id="2.30.30.100:FF:000033">
    <property type="entry name" value="Trailer hitch, isoform C"/>
    <property type="match status" value="1"/>
</dbReference>
<evidence type="ECO:0008006" key="13">
    <source>
        <dbReference type="Google" id="ProtNLM"/>
    </source>
</evidence>
<comment type="similarity">
    <text evidence="2">Belongs to the LSM14 family.</text>
</comment>
<feature type="domain" description="DFDF" evidence="8">
    <location>
        <begin position="367"/>
        <end position="403"/>
    </location>
</feature>
<protein>
    <recommendedName>
        <fullName evidence="13">Protein decapping 5-like</fullName>
    </recommendedName>
</protein>
<dbReference type="Pfam" id="PF09532">
    <property type="entry name" value="FDF"/>
    <property type="match status" value="1"/>
</dbReference>
<feature type="domain" description="Sm" evidence="10">
    <location>
        <begin position="9"/>
        <end position="92"/>
    </location>
</feature>
<dbReference type="Proteomes" id="UP001642360">
    <property type="component" value="Unassembled WGS sequence"/>
</dbReference>
<dbReference type="InterPro" id="IPR025761">
    <property type="entry name" value="FFD_box"/>
</dbReference>
<dbReference type="Pfam" id="PF12701">
    <property type="entry name" value="LSM14"/>
    <property type="match status" value="1"/>
</dbReference>
<comment type="function">
    <text evidence="6">As a component of the decapping complex, involved in the degradation of mRNAs. Promotes P-body formation. Translational repressor.</text>
</comment>
<dbReference type="PANTHER" id="PTHR13586:SF23">
    <property type="entry name" value="DECAPPING 5-LIKE PROTEIN-RELATED"/>
    <property type="match status" value="1"/>
</dbReference>
<comment type="subcellular location">
    <subcellularLocation>
        <location evidence="1">Cytoplasm</location>
        <location evidence="1">P-body</location>
    </subcellularLocation>
</comment>
<accession>A0ABC8R1D8</accession>
<sequence length="517" mass="56427">MENESTNKATSSSADSYIGSFISLTSKYEIRYEGVLYHLNPQDSTIGLKNVRSYGTEGRKKDGPQIAPSDKVFEYILFRGSDIKDLQVKSSPPTQTEEPMHYDPAIIQSHCPAAPPSSSKSVSVGGGSLTEFGSYQKPPALNHRSYPGVLPSHQHGTQVGTWDPSQIPQSTNVPSFAMPKYLQGYDGMASTIPHAPQNSLSSVTTTSPLTVQNPLQTPTVQVSTTTGLRNAPIGVAPVPSLTTSNCVHPNCVPTLIPEQYSTFLTDKTTLFSVKSPLVSHPAVLSANRTTKFSSSSSCQGSLLKQPPTLLTPDHLSQPWSSAIPLTQKPYPDQKHIGALNLAPPSSSSSVSSPAVQEPLLPLPLSSQQSRYTTQFMEEFDFVAMNEKFKKDEIWGYLGKAKQMEKEAAGIEHDAVSQSLGDGEVYGLALKVDSKPAYNKDDFFDTISCNSLARGSRSVHNRFPERMRLDTRTFGSFQQRTHPGHGGYGAGRGDDQYNWRRGYNYSDRGRGGCMHMHM</sequence>
<evidence type="ECO:0000256" key="3">
    <source>
        <dbReference type="ARBA" id="ARBA00022490"/>
    </source>
</evidence>
<feature type="short sequence motif" description="FFD box" evidence="7">
    <location>
        <begin position="435"/>
        <end position="450"/>
    </location>
</feature>
<feature type="domain" description="FFD box profile" evidence="9">
    <location>
        <begin position="435"/>
        <end position="450"/>
    </location>
</feature>
<name>A0ABC8R1D8_9AQUA</name>
<evidence type="ECO:0000313" key="11">
    <source>
        <dbReference type="EMBL" id="CAK9138801.1"/>
    </source>
</evidence>
<keyword evidence="5" id="KW-0507">mRNA processing</keyword>
<evidence type="ECO:0000259" key="8">
    <source>
        <dbReference type="PROSITE" id="PS51512"/>
    </source>
</evidence>
<keyword evidence="3" id="KW-0963">Cytoplasm</keyword>
<comment type="caution">
    <text evidence="11">The sequence shown here is derived from an EMBL/GenBank/DDBJ whole genome shotgun (WGS) entry which is preliminary data.</text>
</comment>
<evidence type="ECO:0000313" key="12">
    <source>
        <dbReference type="Proteomes" id="UP001642360"/>
    </source>
</evidence>
<evidence type="ECO:0000256" key="4">
    <source>
        <dbReference type="ARBA" id="ARBA00022491"/>
    </source>
</evidence>
<keyword evidence="4" id="KW-0678">Repressor</keyword>
<keyword evidence="12" id="KW-1185">Reference proteome</keyword>
<evidence type="ECO:0000256" key="7">
    <source>
        <dbReference type="PROSITE-ProRule" id="PRU00846"/>
    </source>
</evidence>
<proteinExistence type="inferred from homology"/>
<dbReference type="PROSITE" id="PS52002">
    <property type="entry name" value="SM"/>
    <property type="match status" value="1"/>
</dbReference>
<dbReference type="GO" id="GO:0000932">
    <property type="term" value="C:P-body"/>
    <property type="evidence" value="ECO:0007669"/>
    <property type="project" value="UniProtKB-SubCell"/>
</dbReference>
<evidence type="ECO:0000256" key="2">
    <source>
        <dbReference type="ARBA" id="ARBA00010415"/>
    </source>
</evidence>
<dbReference type="Gene3D" id="2.30.30.100">
    <property type="match status" value="1"/>
</dbReference>
<evidence type="ECO:0000256" key="5">
    <source>
        <dbReference type="ARBA" id="ARBA00022664"/>
    </source>
</evidence>
<evidence type="ECO:0000256" key="6">
    <source>
        <dbReference type="ARBA" id="ARBA00059323"/>
    </source>
</evidence>
<dbReference type="PROSITE" id="PS51513">
    <property type="entry name" value="FFD"/>
    <property type="match status" value="1"/>
</dbReference>
<dbReference type="InterPro" id="IPR025609">
    <property type="entry name" value="Lsm14-like_N"/>
</dbReference>
<evidence type="ECO:0000256" key="1">
    <source>
        <dbReference type="ARBA" id="ARBA00004201"/>
    </source>
</evidence>
<dbReference type="AlphaFoldDB" id="A0ABC8R1D8"/>